<dbReference type="RefSeq" id="WP_009888812.1">
    <property type="nucleotide sequence ID" value="NZ_AP031492.1"/>
</dbReference>
<sequence>MENKKIEEIEKRITMLENQLQAQLFSQITAQSNSDFIDYMYQCIVLYLHEMNKSEKRKISEITKERIRK</sequence>
<evidence type="ECO:0000313" key="4">
    <source>
        <dbReference type="EMBL" id="HBH1541697.1"/>
    </source>
</evidence>
<name>A0A068ZWB5_CLODI</name>
<accession>A0A068ZWB5</accession>
<evidence type="ECO:0000313" key="1">
    <source>
        <dbReference type="EMBL" id="CDS83004.1"/>
    </source>
</evidence>
<evidence type="ECO:0000313" key="10">
    <source>
        <dbReference type="Proteomes" id="UP000372533"/>
    </source>
</evidence>
<dbReference type="EMBL" id="FUPS01000001">
    <property type="protein sequence ID" value="SJR87075.1"/>
    <property type="molecule type" value="Genomic_DNA"/>
</dbReference>
<evidence type="ECO:0000313" key="11">
    <source>
        <dbReference type="Proteomes" id="UP000411588"/>
    </source>
</evidence>
<dbReference type="EMBL" id="CAAJVP010000009">
    <property type="protein sequence ID" value="VHY09114.1"/>
    <property type="molecule type" value="Genomic_DNA"/>
</dbReference>
<dbReference type="AlphaFoldDB" id="A0A068ZWB5"/>
<dbReference type="Proteomes" id="UP000189137">
    <property type="component" value="Unassembled WGS sequence"/>
</dbReference>
<dbReference type="PATRIC" id="fig|1496.1372.peg.2890"/>
<evidence type="ECO:0000313" key="5">
    <source>
        <dbReference type="EMBL" id="HBH2621123.1"/>
    </source>
</evidence>
<dbReference type="EMBL" id="LK933005">
    <property type="protein sequence ID" value="CDT23192.1"/>
    <property type="molecule type" value="Genomic_DNA"/>
</dbReference>
<dbReference type="Proteomes" id="UP000879542">
    <property type="component" value="Unassembled WGS sequence"/>
</dbReference>
<reference evidence="4" key="3">
    <citation type="journal article" date="2018" name="Genome Biol.">
        <title>SKESA: strategic k-mer extension for scrupulous assemblies.</title>
        <authorList>
            <person name="Souvorov A."/>
            <person name="Agarwala R."/>
            <person name="Lipman D.J."/>
        </authorList>
    </citation>
    <scope>NUCLEOTIDE SEQUENCE</scope>
    <source>
        <strain evidence="5">Clostridioides</strain>
        <strain evidence="4">HN1000</strain>
    </source>
</reference>
<dbReference type="Proteomes" id="UP000372533">
    <property type="component" value="Unassembled WGS sequence"/>
</dbReference>
<dbReference type="EMBL" id="LK932486">
    <property type="protein sequence ID" value="CDS84636.1"/>
    <property type="molecule type" value="Genomic_DNA"/>
</dbReference>
<dbReference type="EMBL" id="DAEPXK010000009">
    <property type="protein sequence ID" value="HBH1541697.1"/>
    <property type="molecule type" value="Genomic_DNA"/>
</dbReference>
<dbReference type="EMBL" id="DAEQIJ010000015">
    <property type="protein sequence ID" value="HBH2621123.1"/>
    <property type="molecule type" value="Genomic_DNA"/>
</dbReference>
<organism evidence="1">
    <name type="scientific">Clostridioides difficile</name>
    <name type="common">Peptoclostridium difficile</name>
    <dbReference type="NCBI Taxonomy" id="1496"/>
    <lineage>
        <taxon>Bacteria</taxon>
        <taxon>Bacillati</taxon>
        <taxon>Bacillota</taxon>
        <taxon>Clostridia</taxon>
        <taxon>Peptostreptococcales</taxon>
        <taxon>Peptostreptococcaceae</taxon>
        <taxon>Clostridioides</taxon>
    </lineage>
</organism>
<evidence type="ECO:0000313" key="6">
    <source>
        <dbReference type="EMBL" id="SJR87075.1"/>
    </source>
</evidence>
<reference evidence="6 9" key="2">
    <citation type="submission" date="2017-02" db="EMBL/GenBank/DDBJ databases">
        <authorList>
            <consortium name="Pathogen Informatics"/>
        </authorList>
    </citation>
    <scope>NUCLEOTIDE SEQUENCE [LARGE SCALE GENOMIC DNA]</scope>
    <source>
        <strain evidence="7">Clo34</strain>
        <strain evidence="11">clo34</strain>
        <strain evidence="8">Tl291</strain>
        <strain evidence="10">tl291</strain>
        <strain evidence="6 9">VRECD0157</strain>
    </source>
</reference>
<dbReference type="Proteomes" id="UP000878956">
    <property type="component" value="Unassembled WGS sequence"/>
</dbReference>
<evidence type="ECO:0000313" key="7">
    <source>
        <dbReference type="EMBL" id="VFD35146.1"/>
    </source>
</evidence>
<evidence type="ECO:0000313" key="9">
    <source>
        <dbReference type="Proteomes" id="UP000189137"/>
    </source>
</evidence>
<reference evidence="4" key="4">
    <citation type="submission" date="2021-06" db="EMBL/GenBank/DDBJ databases">
        <authorList>
            <consortium name="NCBI Pathogen Detection Project"/>
        </authorList>
    </citation>
    <scope>NUCLEOTIDE SEQUENCE</scope>
    <source>
        <strain evidence="5">Clostridioides</strain>
        <strain evidence="4">HN1000</strain>
    </source>
</reference>
<dbReference type="EMBL" id="CAADAN010000016">
    <property type="protein sequence ID" value="VFD35146.1"/>
    <property type="molecule type" value="Genomic_DNA"/>
</dbReference>
<proteinExistence type="predicted"/>
<dbReference type="EMBL" id="LK932344">
    <property type="protein sequence ID" value="CDS83004.1"/>
    <property type="molecule type" value="Genomic_DNA"/>
</dbReference>
<gene>
    <name evidence="3" type="ORF">BN1095_340346</name>
    <name evidence="2" type="ORF">BN1096_350056</name>
    <name evidence="1" type="ORF">BN1097_1370006</name>
    <name evidence="4" type="ORF">KRM00_001164</name>
    <name evidence="5" type="ORF">KRQ00_002906</name>
    <name evidence="8" type="ORF">SAMEA1402366_02144</name>
    <name evidence="7" type="ORF">SAMEA1402399_03408</name>
    <name evidence="6" type="ORF">SAMEA3375112_00491</name>
</gene>
<evidence type="ECO:0000313" key="3">
    <source>
        <dbReference type="EMBL" id="CDT23192.1"/>
    </source>
</evidence>
<dbReference type="Proteomes" id="UP000411588">
    <property type="component" value="Unassembled WGS sequence"/>
</dbReference>
<evidence type="ECO:0000313" key="8">
    <source>
        <dbReference type="EMBL" id="VHY09114.1"/>
    </source>
</evidence>
<protein>
    <submittedName>
        <fullName evidence="1">Uncharacterized protein</fullName>
    </submittedName>
</protein>
<reference evidence="1" key="1">
    <citation type="submission" date="2014-07" db="EMBL/GenBank/DDBJ databases">
        <authorList>
            <person name="Monot Marc"/>
        </authorList>
    </citation>
    <scope>NUCLEOTIDE SEQUENCE</scope>
    <source>
        <strain evidence="3">7032989</strain>
        <strain evidence="1">7032994</strain>
    </source>
</reference>
<evidence type="ECO:0000313" key="2">
    <source>
        <dbReference type="EMBL" id="CDS84636.1"/>
    </source>
</evidence>